<sequence length="103" mass="11993">MNKRLYFRILLFAAALWDLTGVFPRPARRRGLDPVATPEYYTRLSRNGSDWTKSDSDRRNLLWLWICLSVIATWHWLSGIGRRSMSYSGNNADLSKECVNRAI</sequence>
<gene>
    <name evidence="3" type="ORF">BJY01DRAFT_15803</name>
</gene>
<comment type="caution">
    <text evidence="3">The sequence shown here is derived from an EMBL/GenBank/DDBJ whole genome shotgun (WGS) entry which is preliminary data.</text>
</comment>
<dbReference type="EMBL" id="JBFXLU010000117">
    <property type="protein sequence ID" value="KAL2840775.1"/>
    <property type="molecule type" value="Genomic_DNA"/>
</dbReference>
<accession>A0ABR4JL59</accession>
<keyword evidence="2" id="KW-0732">Signal</keyword>
<evidence type="ECO:0000313" key="4">
    <source>
        <dbReference type="Proteomes" id="UP001610446"/>
    </source>
</evidence>
<proteinExistence type="predicted"/>
<keyword evidence="4" id="KW-1185">Reference proteome</keyword>
<reference evidence="3 4" key="1">
    <citation type="submission" date="2024-07" db="EMBL/GenBank/DDBJ databases">
        <title>Section-level genome sequencing and comparative genomics of Aspergillus sections Usti and Cavernicolus.</title>
        <authorList>
            <consortium name="Lawrence Berkeley National Laboratory"/>
            <person name="Nybo J.L."/>
            <person name="Vesth T.C."/>
            <person name="Theobald S."/>
            <person name="Frisvad J.C."/>
            <person name="Larsen T.O."/>
            <person name="Kjaerboelling I."/>
            <person name="Rothschild-Mancinelli K."/>
            <person name="Lyhne E.K."/>
            <person name="Kogle M.E."/>
            <person name="Barry K."/>
            <person name="Clum A."/>
            <person name="Na H."/>
            <person name="Ledsgaard L."/>
            <person name="Lin J."/>
            <person name="Lipzen A."/>
            <person name="Kuo A."/>
            <person name="Riley R."/>
            <person name="Mondo S."/>
            <person name="Labutti K."/>
            <person name="Haridas S."/>
            <person name="Pangalinan J."/>
            <person name="Salamov A.A."/>
            <person name="Simmons B.A."/>
            <person name="Magnuson J.K."/>
            <person name="Chen J."/>
            <person name="Drula E."/>
            <person name="Henrissat B."/>
            <person name="Wiebenga A."/>
            <person name="Lubbers R.J."/>
            <person name="Gomes A.C."/>
            <person name="Makela M.R."/>
            <person name="Stajich J."/>
            <person name="Grigoriev I.V."/>
            <person name="Mortensen U.H."/>
            <person name="De Vries R.P."/>
            <person name="Baker S.E."/>
            <person name="Andersen M.R."/>
        </authorList>
    </citation>
    <scope>NUCLEOTIDE SEQUENCE [LARGE SCALE GENOMIC DNA]</scope>
    <source>
        <strain evidence="3 4">CBS 123904</strain>
    </source>
</reference>
<name>A0ABR4JL59_9EURO</name>
<protein>
    <submittedName>
        <fullName evidence="3">Uncharacterized protein</fullName>
    </submittedName>
</protein>
<feature type="transmembrane region" description="Helical" evidence="1">
    <location>
        <begin position="61"/>
        <end position="77"/>
    </location>
</feature>
<evidence type="ECO:0000256" key="2">
    <source>
        <dbReference type="SAM" id="SignalP"/>
    </source>
</evidence>
<feature type="signal peptide" evidence="2">
    <location>
        <begin position="1"/>
        <end position="21"/>
    </location>
</feature>
<keyword evidence="1" id="KW-0472">Membrane</keyword>
<keyword evidence="1" id="KW-0812">Transmembrane</keyword>
<dbReference type="Proteomes" id="UP001610446">
    <property type="component" value="Unassembled WGS sequence"/>
</dbReference>
<evidence type="ECO:0000256" key="1">
    <source>
        <dbReference type="SAM" id="Phobius"/>
    </source>
</evidence>
<feature type="chain" id="PRO_5045084544" evidence="2">
    <location>
        <begin position="22"/>
        <end position="103"/>
    </location>
</feature>
<keyword evidence="1" id="KW-1133">Transmembrane helix</keyword>
<organism evidence="3 4">
    <name type="scientific">Aspergillus pseudoustus</name>
    <dbReference type="NCBI Taxonomy" id="1810923"/>
    <lineage>
        <taxon>Eukaryota</taxon>
        <taxon>Fungi</taxon>
        <taxon>Dikarya</taxon>
        <taxon>Ascomycota</taxon>
        <taxon>Pezizomycotina</taxon>
        <taxon>Eurotiomycetes</taxon>
        <taxon>Eurotiomycetidae</taxon>
        <taxon>Eurotiales</taxon>
        <taxon>Aspergillaceae</taxon>
        <taxon>Aspergillus</taxon>
        <taxon>Aspergillus subgen. Nidulantes</taxon>
    </lineage>
</organism>
<evidence type="ECO:0000313" key="3">
    <source>
        <dbReference type="EMBL" id="KAL2840775.1"/>
    </source>
</evidence>